<comment type="caution">
    <text evidence="4">The sequence shown here is derived from an EMBL/GenBank/DDBJ whole genome shotgun (WGS) entry which is preliminary data.</text>
</comment>
<dbReference type="PANTHER" id="PTHR46205">
    <property type="entry name" value="LOQUACIOUS, ISOFORM B"/>
    <property type="match status" value="1"/>
</dbReference>
<dbReference type="GO" id="GO:0003725">
    <property type="term" value="F:double-stranded RNA binding"/>
    <property type="evidence" value="ECO:0007669"/>
    <property type="project" value="TreeGrafter"/>
</dbReference>
<sequence length="345" mass="39509">MATSAINLLQELTIKQGYIPIYEFIDNCINNNSHEFKYTVRCKQLVAHGTGNRKKEAKHNAAQNMLVLLNTNNKTFLPIKTLSSSLKEDVIQNPAMVHETSLSSEEPTNYVGLLNEFCQKQRIEGVIYQFTNGWINTDMPFRVEVSIGSFKEVGVGRCKQSAKQQAAKKICERIKLNQTYDTKKIDDIEVLKNTMQKLGVEILDSINEKKIGEQIEKRGVSLYLEHKKKAVQSTDMSVVKNVHLLFEKNYSTKISHNLKEKMRTIKTKGFVDQIDFIEIEQSIKNVFKVEIKEKRVRKVNDDYLICLQLLSNPPITQIGIGKINSIAKFNAMYDLISIIMLFLNI</sequence>
<dbReference type="SUPFAM" id="SSF54768">
    <property type="entry name" value="dsRNA-binding domain-like"/>
    <property type="match status" value="2"/>
</dbReference>
<dbReference type="GO" id="GO:0035197">
    <property type="term" value="F:siRNA binding"/>
    <property type="evidence" value="ECO:0007669"/>
    <property type="project" value="TreeGrafter"/>
</dbReference>
<dbReference type="PANTHER" id="PTHR46205:SF3">
    <property type="entry name" value="LOQUACIOUS, ISOFORM B"/>
    <property type="match status" value="1"/>
</dbReference>
<feature type="domain" description="DRBM" evidence="3">
    <location>
        <begin position="109"/>
        <end position="176"/>
    </location>
</feature>
<dbReference type="InterPro" id="IPR014720">
    <property type="entry name" value="dsRBD_dom"/>
</dbReference>
<dbReference type="GO" id="GO:0070920">
    <property type="term" value="P:regulation of regulatory ncRNA processing"/>
    <property type="evidence" value="ECO:0007669"/>
    <property type="project" value="TreeGrafter"/>
</dbReference>
<name>A0AAW2ERL3_9HYME</name>
<accession>A0AAW2ERL3</accession>
<dbReference type="GO" id="GO:0070578">
    <property type="term" value="C:RISC-loading complex"/>
    <property type="evidence" value="ECO:0007669"/>
    <property type="project" value="TreeGrafter"/>
</dbReference>
<evidence type="ECO:0000256" key="2">
    <source>
        <dbReference type="PROSITE-ProRule" id="PRU00266"/>
    </source>
</evidence>
<dbReference type="Pfam" id="PF00035">
    <property type="entry name" value="dsrm"/>
    <property type="match status" value="2"/>
</dbReference>
<protein>
    <recommendedName>
        <fullName evidence="3">DRBM domain-containing protein</fullName>
    </recommendedName>
</protein>
<dbReference type="AlphaFoldDB" id="A0AAW2ERL3"/>
<evidence type="ECO:0000313" key="5">
    <source>
        <dbReference type="Proteomes" id="UP001430953"/>
    </source>
</evidence>
<feature type="domain" description="DRBM" evidence="3">
    <location>
        <begin position="4"/>
        <end position="71"/>
    </location>
</feature>
<reference evidence="4 5" key="1">
    <citation type="submission" date="2023-03" db="EMBL/GenBank/DDBJ databases">
        <title>High recombination rates correlate with genetic variation in Cardiocondyla obscurior ants.</title>
        <authorList>
            <person name="Errbii M."/>
        </authorList>
    </citation>
    <scope>NUCLEOTIDE SEQUENCE [LARGE SCALE GENOMIC DNA]</scope>
    <source>
        <strain evidence="4">Alpha-2009</strain>
        <tissue evidence="4">Whole body</tissue>
    </source>
</reference>
<dbReference type="EMBL" id="JADYXP020000019">
    <property type="protein sequence ID" value="KAL0104881.1"/>
    <property type="molecule type" value="Genomic_DNA"/>
</dbReference>
<keyword evidence="1 2" id="KW-0694">RNA-binding</keyword>
<evidence type="ECO:0000313" key="4">
    <source>
        <dbReference type="EMBL" id="KAL0104881.1"/>
    </source>
</evidence>
<dbReference type="InterPro" id="IPR051247">
    <property type="entry name" value="RLC_Component"/>
</dbReference>
<dbReference type="GO" id="GO:0005634">
    <property type="term" value="C:nucleus"/>
    <property type="evidence" value="ECO:0007669"/>
    <property type="project" value="TreeGrafter"/>
</dbReference>
<dbReference type="PROSITE" id="PS50137">
    <property type="entry name" value="DS_RBD"/>
    <property type="match status" value="2"/>
</dbReference>
<dbReference type="GO" id="GO:0016442">
    <property type="term" value="C:RISC complex"/>
    <property type="evidence" value="ECO:0007669"/>
    <property type="project" value="TreeGrafter"/>
</dbReference>
<gene>
    <name evidence="4" type="ORF">PUN28_016494</name>
</gene>
<dbReference type="Proteomes" id="UP001430953">
    <property type="component" value="Unassembled WGS sequence"/>
</dbReference>
<dbReference type="GO" id="GO:0030422">
    <property type="term" value="P:siRNA processing"/>
    <property type="evidence" value="ECO:0007669"/>
    <property type="project" value="TreeGrafter"/>
</dbReference>
<evidence type="ECO:0000259" key="3">
    <source>
        <dbReference type="PROSITE" id="PS50137"/>
    </source>
</evidence>
<keyword evidence="5" id="KW-1185">Reference proteome</keyword>
<evidence type="ECO:0000256" key="1">
    <source>
        <dbReference type="ARBA" id="ARBA00022884"/>
    </source>
</evidence>
<organism evidence="4 5">
    <name type="scientific">Cardiocondyla obscurior</name>
    <dbReference type="NCBI Taxonomy" id="286306"/>
    <lineage>
        <taxon>Eukaryota</taxon>
        <taxon>Metazoa</taxon>
        <taxon>Ecdysozoa</taxon>
        <taxon>Arthropoda</taxon>
        <taxon>Hexapoda</taxon>
        <taxon>Insecta</taxon>
        <taxon>Pterygota</taxon>
        <taxon>Neoptera</taxon>
        <taxon>Endopterygota</taxon>
        <taxon>Hymenoptera</taxon>
        <taxon>Apocrita</taxon>
        <taxon>Aculeata</taxon>
        <taxon>Formicoidea</taxon>
        <taxon>Formicidae</taxon>
        <taxon>Myrmicinae</taxon>
        <taxon>Cardiocondyla</taxon>
    </lineage>
</organism>
<dbReference type="GO" id="GO:0005737">
    <property type="term" value="C:cytoplasm"/>
    <property type="evidence" value="ECO:0007669"/>
    <property type="project" value="TreeGrafter"/>
</dbReference>
<dbReference type="CDD" id="cd00048">
    <property type="entry name" value="DSRM_SF"/>
    <property type="match status" value="1"/>
</dbReference>
<proteinExistence type="predicted"/>
<dbReference type="SMART" id="SM00358">
    <property type="entry name" value="DSRM"/>
    <property type="match status" value="2"/>
</dbReference>
<dbReference type="Gene3D" id="3.30.160.20">
    <property type="match status" value="2"/>
</dbReference>